<dbReference type="OrthoDB" id="6120661at2759"/>
<evidence type="ECO:0000256" key="1">
    <source>
        <dbReference type="SAM" id="MobiDB-lite"/>
    </source>
</evidence>
<keyword evidence="2" id="KW-0472">Membrane</keyword>
<feature type="transmembrane region" description="Helical" evidence="2">
    <location>
        <begin position="462"/>
        <end position="487"/>
    </location>
</feature>
<dbReference type="EMBL" id="CAIIXF020000006">
    <property type="protein sequence ID" value="CAH1785656.1"/>
    <property type="molecule type" value="Genomic_DNA"/>
</dbReference>
<dbReference type="PROSITE" id="PS00022">
    <property type="entry name" value="EGF_1"/>
    <property type="match status" value="1"/>
</dbReference>
<comment type="caution">
    <text evidence="4">The sequence shown here is derived from an EMBL/GenBank/DDBJ whole genome shotgun (WGS) entry which is preliminary data.</text>
</comment>
<evidence type="ECO:0000313" key="4">
    <source>
        <dbReference type="EMBL" id="CAH1785656.1"/>
    </source>
</evidence>
<evidence type="ECO:0000313" key="5">
    <source>
        <dbReference type="Proteomes" id="UP000749559"/>
    </source>
</evidence>
<organism evidence="4 5">
    <name type="scientific">Owenia fusiformis</name>
    <name type="common">Polychaete worm</name>
    <dbReference type="NCBI Taxonomy" id="6347"/>
    <lineage>
        <taxon>Eukaryota</taxon>
        <taxon>Metazoa</taxon>
        <taxon>Spiralia</taxon>
        <taxon>Lophotrochozoa</taxon>
        <taxon>Annelida</taxon>
        <taxon>Polychaeta</taxon>
        <taxon>Sedentaria</taxon>
        <taxon>Canalipalpata</taxon>
        <taxon>Sabellida</taxon>
        <taxon>Oweniida</taxon>
        <taxon>Oweniidae</taxon>
        <taxon>Owenia</taxon>
    </lineage>
</organism>
<keyword evidence="2" id="KW-1133">Transmembrane helix</keyword>
<evidence type="ECO:0000256" key="2">
    <source>
        <dbReference type="SAM" id="Phobius"/>
    </source>
</evidence>
<gene>
    <name evidence="4" type="ORF">OFUS_LOCUS11676</name>
</gene>
<feature type="chain" id="PRO_5043736585" evidence="3">
    <location>
        <begin position="22"/>
        <end position="532"/>
    </location>
</feature>
<sequence>MSGDLLTLFLVLGSTFLVAEGGLGTSCNNHGVQDIGTCDVPDSYCGPIGSCVCLEGYSANSDNTACESYFNCLNDGCKNGAECVSATGACQCGANQAGFDCAVDTTGDATADLTTSGCETCNTTGTFMCSPSISACYCKYGYTGSTCTDPRVVVEVCDNDSMKVNVQPYINTASFNGLIYIYGKKDDANCAITQTGDIYSTPDFQFADCARKVENNQDVHQIVDIVVQTNEDYLTSHNIIHQAKCILLANGNFVTEHITAVDPLRDLNKGSEVSDRETAIDMVIEGVEVEDGSNTYQLGTELTVKFTLHNTDDFKAFKVTQMSTRSSTDEQLIKELIAGRCPDPDSNDVLQPNPIDISNYDPDDIANKNIIQVKIYAHKFSGSDGVKVTARALACTNRTVCEEPSPDCNPHTRRRRTTSEKENEFTMEKTIKVIDTVNNGIGTEGGQSGNVMTSQCKSSPEYISTVTILAGLLALTYFALIIFCLCLRRHRRKKHNSKTTAEKLDYHENDMTIPRINFLQKYQSPMSNPSYE</sequence>
<dbReference type="AlphaFoldDB" id="A0A8J1Y382"/>
<proteinExistence type="predicted"/>
<protein>
    <submittedName>
        <fullName evidence="4">Uncharacterized protein</fullName>
    </submittedName>
</protein>
<name>A0A8J1Y382_OWEFU</name>
<dbReference type="InterPro" id="IPR000742">
    <property type="entry name" value="EGF"/>
</dbReference>
<keyword evidence="3" id="KW-0732">Signal</keyword>
<feature type="signal peptide" evidence="3">
    <location>
        <begin position="1"/>
        <end position="21"/>
    </location>
</feature>
<dbReference type="Proteomes" id="UP000749559">
    <property type="component" value="Unassembled WGS sequence"/>
</dbReference>
<keyword evidence="2" id="KW-0812">Transmembrane</keyword>
<accession>A0A8J1Y382</accession>
<feature type="region of interest" description="Disordered" evidence="1">
    <location>
        <begin position="404"/>
        <end position="423"/>
    </location>
</feature>
<evidence type="ECO:0000256" key="3">
    <source>
        <dbReference type="SAM" id="SignalP"/>
    </source>
</evidence>
<reference evidence="4" key="1">
    <citation type="submission" date="2022-03" db="EMBL/GenBank/DDBJ databases">
        <authorList>
            <person name="Martin C."/>
        </authorList>
    </citation>
    <scope>NUCLEOTIDE SEQUENCE</scope>
</reference>
<keyword evidence="5" id="KW-1185">Reference proteome</keyword>